<comment type="similarity">
    <text evidence="1">Belongs to the DNA polymerase type-Y family.</text>
</comment>
<dbReference type="PANTHER" id="PTHR35369">
    <property type="entry name" value="BLR3025 PROTEIN-RELATED"/>
    <property type="match status" value="1"/>
</dbReference>
<dbReference type="InterPro" id="IPR050356">
    <property type="entry name" value="SulA_CellDiv_inhibitor"/>
</dbReference>
<evidence type="ECO:0000259" key="5">
    <source>
        <dbReference type="PROSITE" id="PS50173"/>
    </source>
</evidence>
<comment type="function">
    <text evidence="3">Poorly processive, error-prone DNA polymerase involved in untargeted mutagenesis. Copies undamaged DNA at stalled replication forks, which arise in vivo from mismatched or misaligned primer ends. These misaligned primers can be extended by PolIV. Exhibits no 3'-5' exonuclease (proofreading) activity. May be involved in translesional synthesis, in conjunction with the beta clamp from PolIII.</text>
</comment>
<keyword evidence="7" id="KW-1185">Reference proteome</keyword>
<dbReference type="Gene3D" id="3.30.70.270">
    <property type="match status" value="1"/>
</dbReference>
<dbReference type="PROSITE" id="PS50173">
    <property type="entry name" value="UMUC"/>
    <property type="match status" value="1"/>
</dbReference>
<dbReference type="Gene3D" id="3.30.1490.100">
    <property type="entry name" value="DNA polymerase, Y-family, little finger domain"/>
    <property type="match status" value="1"/>
</dbReference>
<feature type="region of interest" description="Disordered" evidence="4">
    <location>
        <begin position="1"/>
        <end position="288"/>
    </location>
</feature>
<dbReference type="InterPro" id="IPR017961">
    <property type="entry name" value="DNA_pol_Y-fam_little_finger"/>
</dbReference>
<evidence type="ECO:0000256" key="3">
    <source>
        <dbReference type="ARBA" id="ARBA00025589"/>
    </source>
</evidence>
<feature type="compositionally biased region" description="Gly residues" evidence="4">
    <location>
        <begin position="165"/>
        <end position="177"/>
    </location>
</feature>
<reference evidence="6" key="1">
    <citation type="submission" date="2024-05" db="EMBL/GenBank/DDBJ databases">
        <title>Whole genome shotgun sequence of Streptomyces hygroscopicus NBRC 113678.</title>
        <authorList>
            <person name="Komaki H."/>
            <person name="Tamura T."/>
        </authorList>
    </citation>
    <scope>NUCLEOTIDE SEQUENCE</scope>
    <source>
        <strain evidence="6">N11-34</strain>
    </source>
</reference>
<feature type="compositionally biased region" description="Low complexity" evidence="4">
    <location>
        <begin position="209"/>
        <end position="230"/>
    </location>
</feature>
<feature type="region of interest" description="Disordered" evidence="4">
    <location>
        <begin position="387"/>
        <end position="426"/>
    </location>
</feature>
<evidence type="ECO:0000256" key="4">
    <source>
        <dbReference type="SAM" id="MobiDB-lite"/>
    </source>
</evidence>
<sequence length="650" mass="64052">MNAPKGRQPRRAFGTTPGPGLRPGPRPGVLGAVFGVGGGGGLAGPLAPGARGGTEPGEHMRLRGVGPRTEAKDGHATAARPLAPSASSAEAGEDSSGAPGGSGGQSAVPSAGPAKLPADAAAPPSGARTDAHRRRDAPVAGGAVASSAREEDSRDAAAGPAAVEPGGGAEGLGGGAGEETAASGLGDQAPSADGRGRTPGGVRGRGEAGSEAAAGPPRGADATGARTTAGGWPGGEAGEGALAGRRPGGGADGGASAGGRGRAGDGADGAGEAGGAGTGGGRAGGPGQAEDVPHVLYVRFHPTPAEDVYQGLLALLGELTPVVEALPPDAALADVRGALRYFGRDAAGLAEIVRVRALARYGVDCTIGVAANSMLARMAAQEAQAPQATQVTQGAQGAQVTQGADAPGSGGGRSRRPAGSVRTVPGDPDGVAAFLARKPPTALPGVGPATARTLSAYGLDSAARIAAAPLSTLQRILGAATARRVHAWAHGIDPMPVTPNAPARAMGAEHRFRHDELDPVRRRRALLTLADGLGGRLRTSGQVAAAISLTVRYADRSTTTRSRTLAEPTAHTPALTAAAYALHDALGLQRARVRSVALRVEGLMDAELAPHQLTFDPADEKSRRLEAAADRARARFGASAVRPAGFLDVA</sequence>
<organism evidence="6 7">
    <name type="scientific">Streptomyces hygroscopicus</name>
    <dbReference type="NCBI Taxonomy" id="1912"/>
    <lineage>
        <taxon>Bacteria</taxon>
        <taxon>Bacillati</taxon>
        <taxon>Actinomycetota</taxon>
        <taxon>Actinomycetes</taxon>
        <taxon>Kitasatosporales</taxon>
        <taxon>Streptomycetaceae</taxon>
        <taxon>Streptomyces</taxon>
        <taxon>Streptomyces violaceusniger group</taxon>
    </lineage>
</organism>
<dbReference type="Pfam" id="PF14520">
    <property type="entry name" value="HHH_5"/>
    <property type="match status" value="1"/>
</dbReference>
<dbReference type="InterPro" id="IPR043128">
    <property type="entry name" value="Rev_trsase/Diguanyl_cyclase"/>
</dbReference>
<dbReference type="EMBL" id="BNEK01000003">
    <property type="protein sequence ID" value="GHJ29391.1"/>
    <property type="molecule type" value="Genomic_DNA"/>
</dbReference>
<comment type="caution">
    <text evidence="6">The sequence shown here is derived from an EMBL/GenBank/DDBJ whole genome shotgun (WGS) entry which is preliminary data.</text>
</comment>
<dbReference type="SUPFAM" id="SSF56672">
    <property type="entry name" value="DNA/RNA polymerases"/>
    <property type="match status" value="1"/>
</dbReference>
<dbReference type="InterPro" id="IPR001126">
    <property type="entry name" value="UmuC"/>
</dbReference>
<dbReference type="PANTHER" id="PTHR35369:SF2">
    <property type="entry name" value="BLR3025 PROTEIN"/>
    <property type="match status" value="1"/>
</dbReference>
<evidence type="ECO:0000313" key="6">
    <source>
        <dbReference type="EMBL" id="GHJ29391.1"/>
    </source>
</evidence>
<evidence type="ECO:0000256" key="1">
    <source>
        <dbReference type="ARBA" id="ARBA00010945"/>
    </source>
</evidence>
<dbReference type="Proteomes" id="UP001054854">
    <property type="component" value="Unassembled WGS sequence"/>
</dbReference>
<dbReference type="InterPro" id="IPR036775">
    <property type="entry name" value="DNA_pol_Y-fam_lit_finger_sf"/>
</dbReference>
<feature type="compositionally biased region" description="Low complexity" evidence="4">
    <location>
        <begin position="76"/>
        <end position="97"/>
    </location>
</feature>
<dbReference type="SUPFAM" id="SSF100879">
    <property type="entry name" value="Lesion bypass DNA polymerase (Y-family), little finger domain"/>
    <property type="match status" value="1"/>
</dbReference>
<feature type="compositionally biased region" description="Gly residues" evidence="4">
    <location>
        <begin position="246"/>
        <end position="287"/>
    </location>
</feature>
<feature type="domain" description="UmuC" evidence="5">
    <location>
        <begin position="312"/>
        <end position="447"/>
    </location>
</feature>
<protein>
    <recommendedName>
        <fullName evidence="5">UmuC domain-containing protein</fullName>
    </recommendedName>
</protein>
<feature type="compositionally biased region" description="Low complexity" evidence="4">
    <location>
        <begin position="105"/>
        <end position="124"/>
    </location>
</feature>
<keyword evidence="2" id="KW-0227">DNA damage</keyword>
<evidence type="ECO:0000256" key="2">
    <source>
        <dbReference type="ARBA" id="ARBA00022763"/>
    </source>
</evidence>
<dbReference type="Pfam" id="PF00817">
    <property type="entry name" value="IMS"/>
    <property type="match status" value="1"/>
</dbReference>
<dbReference type="InterPro" id="IPR043502">
    <property type="entry name" value="DNA/RNA_pol_sf"/>
</dbReference>
<name>A0ABQ3U299_STRHY</name>
<evidence type="ECO:0000313" key="7">
    <source>
        <dbReference type="Proteomes" id="UP001054854"/>
    </source>
</evidence>
<gene>
    <name evidence="6" type="ORF">TPA0910_38240</name>
</gene>
<proteinExistence type="inferred from homology"/>
<dbReference type="Gene3D" id="1.10.150.20">
    <property type="entry name" value="5' to 3' exonuclease, C-terminal subdomain"/>
    <property type="match status" value="1"/>
</dbReference>
<feature type="compositionally biased region" description="Gly residues" evidence="4">
    <location>
        <begin position="34"/>
        <end position="43"/>
    </location>
</feature>
<dbReference type="Pfam" id="PF11799">
    <property type="entry name" value="IMS_C"/>
    <property type="match status" value="1"/>
</dbReference>
<accession>A0ABQ3U299</accession>
<feature type="compositionally biased region" description="Low complexity" evidence="4">
    <location>
        <begin position="387"/>
        <end position="407"/>
    </location>
</feature>